<dbReference type="InterPro" id="IPR040990">
    <property type="entry name" value="DUF5600"/>
</dbReference>
<dbReference type="InterPro" id="IPR027417">
    <property type="entry name" value="P-loop_NTPase"/>
</dbReference>
<dbReference type="Pfam" id="PF00350">
    <property type="entry name" value="Dynamin_N"/>
    <property type="match status" value="1"/>
</dbReference>
<feature type="domain" description="Dynamin N-terminal" evidence="2">
    <location>
        <begin position="72"/>
        <end position="151"/>
    </location>
</feature>
<evidence type="ECO:0000259" key="2">
    <source>
        <dbReference type="Pfam" id="PF00350"/>
    </source>
</evidence>
<dbReference type="PANTHER" id="PTHR11216:SF31">
    <property type="entry name" value="AT21416P"/>
    <property type="match status" value="1"/>
</dbReference>
<dbReference type="AlphaFoldDB" id="A0A6U5DJL6"/>
<dbReference type="EMBL" id="HBFR01002516">
    <property type="protein sequence ID" value="CAD8874471.1"/>
    <property type="molecule type" value="Transcribed_RNA"/>
</dbReference>
<sequence>MGERRAQKLEENGNRETKRRKLEGSEKPVPKKGRIIKGNSLTVTPGQPYSGLSTFGSNFLDKFEAAVCPITTHPLLDSVTFIDTPGILSGEKQRIARSYDFADACRWFANRADLVLLLFDAHKLDISDEFREVMDALRPHSDKVRCVLNKADQVSAEELVRVFGSLMWSMGKILGSPEVVRVYTGSYWEGSLIHDQFRCMFDADESLLINELKDLPNTATSRRINELVRRVRKVKVHVCLLSYLRGQMPLFFGKKTAQETLVNSLPEVFRKIRTMYSLSEGDFPNVKVFASKLRYCDFRTFPTVNRQHLKNLDDIIQCHVPHLLTTLGENVHEEQQVLHHFAKEDKKK</sequence>
<evidence type="ECO:0000259" key="3">
    <source>
        <dbReference type="Pfam" id="PF18150"/>
    </source>
</evidence>
<dbReference type="GO" id="GO:0005886">
    <property type="term" value="C:plasma membrane"/>
    <property type="evidence" value="ECO:0007669"/>
    <property type="project" value="TreeGrafter"/>
</dbReference>
<gene>
    <name evidence="4" type="ORF">CHYS00102_LOCUS1646</name>
    <name evidence="5" type="ORF">CHYS00102_LOCUS1647</name>
    <name evidence="6" type="ORF">CHYS00102_LOCUS1649</name>
</gene>
<organism evidence="5">
    <name type="scientific">Corethron hystrix</name>
    <dbReference type="NCBI Taxonomy" id="216773"/>
    <lineage>
        <taxon>Eukaryota</taxon>
        <taxon>Sar</taxon>
        <taxon>Stramenopiles</taxon>
        <taxon>Ochrophyta</taxon>
        <taxon>Bacillariophyta</taxon>
        <taxon>Coscinodiscophyceae</taxon>
        <taxon>Corethrophycidae</taxon>
        <taxon>Corethrales</taxon>
        <taxon>Corethraceae</taxon>
        <taxon>Corethron</taxon>
    </lineage>
</organism>
<dbReference type="Gene3D" id="3.40.50.300">
    <property type="entry name" value="P-loop containing nucleotide triphosphate hydrolases"/>
    <property type="match status" value="1"/>
</dbReference>
<evidence type="ECO:0000256" key="1">
    <source>
        <dbReference type="SAM" id="MobiDB-lite"/>
    </source>
</evidence>
<evidence type="ECO:0000313" key="5">
    <source>
        <dbReference type="EMBL" id="CAD8874472.1"/>
    </source>
</evidence>
<dbReference type="PANTHER" id="PTHR11216">
    <property type="entry name" value="EH DOMAIN"/>
    <property type="match status" value="1"/>
</dbReference>
<name>A0A6U5DJL6_9STRA</name>
<dbReference type="InterPro" id="IPR045063">
    <property type="entry name" value="Dynamin_N"/>
</dbReference>
<feature type="region of interest" description="Disordered" evidence="1">
    <location>
        <begin position="1"/>
        <end position="33"/>
    </location>
</feature>
<feature type="compositionally biased region" description="Basic and acidic residues" evidence="1">
    <location>
        <begin position="1"/>
        <end position="29"/>
    </location>
</feature>
<dbReference type="SUPFAM" id="SSF52540">
    <property type="entry name" value="P-loop containing nucleoside triphosphate hydrolases"/>
    <property type="match status" value="1"/>
</dbReference>
<reference evidence="5" key="1">
    <citation type="submission" date="2021-01" db="EMBL/GenBank/DDBJ databases">
        <authorList>
            <person name="Corre E."/>
            <person name="Pelletier E."/>
            <person name="Niang G."/>
            <person name="Scheremetjew M."/>
            <person name="Finn R."/>
            <person name="Kale V."/>
            <person name="Holt S."/>
            <person name="Cochrane G."/>
            <person name="Meng A."/>
            <person name="Brown T."/>
            <person name="Cohen L."/>
        </authorList>
    </citation>
    <scope>NUCLEOTIDE SEQUENCE</scope>
    <source>
        <strain evidence="5">308</strain>
    </source>
</reference>
<evidence type="ECO:0000313" key="4">
    <source>
        <dbReference type="EMBL" id="CAD8874471.1"/>
    </source>
</evidence>
<dbReference type="Pfam" id="PF18150">
    <property type="entry name" value="DUF5600"/>
    <property type="match status" value="1"/>
</dbReference>
<protein>
    <submittedName>
        <fullName evidence="5">Uncharacterized protein</fullName>
    </submittedName>
</protein>
<proteinExistence type="predicted"/>
<accession>A0A6U5DJL6</accession>
<feature type="domain" description="DUF5600" evidence="3">
    <location>
        <begin position="220"/>
        <end position="323"/>
    </location>
</feature>
<evidence type="ECO:0000313" key="6">
    <source>
        <dbReference type="EMBL" id="CAD8874474.1"/>
    </source>
</evidence>
<dbReference type="GO" id="GO:0005737">
    <property type="term" value="C:cytoplasm"/>
    <property type="evidence" value="ECO:0007669"/>
    <property type="project" value="TreeGrafter"/>
</dbReference>
<dbReference type="GO" id="GO:0006897">
    <property type="term" value="P:endocytosis"/>
    <property type="evidence" value="ECO:0007669"/>
    <property type="project" value="TreeGrafter"/>
</dbReference>
<dbReference type="EMBL" id="HBFR01002517">
    <property type="protein sequence ID" value="CAD8874472.1"/>
    <property type="molecule type" value="Transcribed_RNA"/>
</dbReference>
<dbReference type="EMBL" id="HBFR01002519">
    <property type="protein sequence ID" value="CAD8874474.1"/>
    <property type="molecule type" value="Transcribed_RNA"/>
</dbReference>
<dbReference type="GO" id="GO:0016197">
    <property type="term" value="P:endosomal transport"/>
    <property type="evidence" value="ECO:0007669"/>
    <property type="project" value="TreeGrafter"/>
</dbReference>